<proteinExistence type="predicted"/>
<gene>
    <name evidence="1" type="ORF">SPSK_04721</name>
</gene>
<protein>
    <submittedName>
        <fullName evidence="1">Uncharacterized protein</fullName>
    </submittedName>
</protein>
<reference evidence="1 2" key="2">
    <citation type="journal article" date="2015" name="Eukaryot. Cell">
        <title>Asexual propagation of a virulent clone complex in a human and feline outbreak of sporotrichosis.</title>
        <authorList>
            <person name="Teixeira Mde M."/>
            <person name="Rodrigues A.M."/>
            <person name="Tsui C.K."/>
            <person name="de Almeida L.G."/>
            <person name="Van Diepeningen A.D."/>
            <person name="van den Ende B.G."/>
            <person name="Fernandes G.F."/>
            <person name="Kano R."/>
            <person name="Hamelin R.C."/>
            <person name="Lopes-Bezerra L.M."/>
            <person name="Vasconcelos A.T."/>
            <person name="de Hoog S."/>
            <person name="de Camargo Z.P."/>
            <person name="Felipe M.S."/>
        </authorList>
    </citation>
    <scope>NUCLEOTIDE SEQUENCE [LARGE SCALE GENOMIC DNA]</scope>
    <source>
        <strain evidence="1 2">1099-18</strain>
    </source>
</reference>
<evidence type="ECO:0000313" key="1">
    <source>
        <dbReference type="EMBL" id="KJR83027.1"/>
    </source>
</evidence>
<dbReference type="GeneID" id="27666795"/>
<accession>A0A0F2M002</accession>
<dbReference type="RefSeq" id="XP_016585703.1">
    <property type="nucleotide sequence ID" value="XM_016731518.1"/>
</dbReference>
<dbReference type="Proteomes" id="UP000033710">
    <property type="component" value="Unassembled WGS sequence"/>
</dbReference>
<reference evidence="1 2" key="1">
    <citation type="journal article" date="2014" name="BMC Genomics">
        <title>Comparative genomics of the major fungal agents of human and animal Sporotrichosis: Sporothrix schenckii and Sporothrix brasiliensis.</title>
        <authorList>
            <person name="Teixeira M.M."/>
            <person name="de Almeida L.G."/>
            <person name="Kubitschek-Barreira P."/>
            <person name="Alves F.L."/>
            <person name="Kioshima E.S."/>
            <person name="Abadio A.K."/>
            <person name="Fernandes L."/>
            <person name="Derengowski L.S."/>
            <person name="Ferreira K.S."/>
            <person name="Souza R.C."/>
            <person name="Ruiz J.C."/>
            <person name="de Andrade N.C."/>
            <person name="Paes H.C."/>
            <person name="Nicola A.M."/>
            <person name="Albuquerque P."/>
            <person name="Gerber A.L."/>
            <person name="Martins V.P."/>
            <person name="Peconick L.D."/>
            <person name="Neto A.V."/>
            <person name="Chaucanez C.B."/>
            <person name="Silva P.A."/>
            <person name="Cunha O.L."/>
            <person name="de Oliveira F.F."/>
            <person name="dos Santos T.C."/>
            <person name="Barros A.L."/>
            <person name="Soares M.A."/>
            <person name="de Oliveira L.M."/>
            <person name="Marini M.M."/>
            <person name="Villalobos-Duno H."/>
            <person name="Cunha M.M."/>
            <person name="de Hoog S."/>
            <person name="da Silveira J.F."/>
            <person name="Henrissat B."/>
            <person name="Nino-Vega G.A."/>
            <person name="Cisalpino P.S."/>
            <person name="Mora-Montes H.M."/>
            <person name="Almeida S.R."/>
            <person name="Stajich J.E."/>
            <person name="Lopes-Bezerra L.M."/>
            <person name="Vasconcelos A.T."/>
            <person name="Felipe M.S."/>
        </authorList>
    </citation>
    <scope>NUCLEOTIDE SEQUENCE [LARGE SCALE GENOMIC DNA]</scope>
    <source>
        <strain evidence="1 2">1099-18</strain>
    </source>
</reference>
<evidence type="ECO:0000313" key="2">
    <source>
        <dbReference type="Proteomes" id="UP000033710"/>
    </source>
</evidence>
<dbReference type="AlphaFoldDB" id="A0A0F2M002"/>
<name>A0A0F2M002_SPOSC</name>
<organism evidence="1 2">
    <name type="scientific">Sporothrix schenckii 1099-18</name>
    <dbReference type="NCBI Taxonomy" id="1397361"/>
    <lineage>
        <taxon>Eukaryota</taxon>
        <taxon>Fungi</taxon>
        <taxon>Dikarya</taxon>
        <taxon>Ascomycota</taxon>
        <taxon>Pezizomycotina</taxon>
        <taxon>Sordariomycetes</taxon>
        <taxon>Sordariomycetidae</taxon>
        <taxon>Ophiostomatales</taxon>
        <taxon>Ophiostomataceae</taxon>
        <taxon>Sporothrix</taxon>
    </lineage>
</organism>
<dbReference type="VEuPathDB" id="FungiDB:SPSK_04721"/>
<comment type="caution">
    <text evidence="1">The sequence shown here is derived from an EMBL/GenBank/DDBJ whole genome shotgun (WGS) entry which is preliminary data.</text>
</comment>
<dbReference type="KEGG" id="ssck:SPSK_04721"/>
<sequence>MAVFLCCVPFQIHFAVVAVQHNNNEAHQAQRIKNRKIALLHGVAGGGGGLVAAGAAIGPSTSSYLFSFTLLGVSCDERRGDADSQRHCRGIGEPV</sequence>
<dbReference type="EMBL" id="AXCR01000010">
    <property type="protein sequence ID" value="KJR83027.1"/>
    <property type="molecule type" value="Genomic_DNA"/>
</dbReference>